<evidence type="ECO:0000256" key="1">
    <source>
        <dbReference type="SAM" id="SignalP"/>
    </source>
</evidence>
<proteinExistence type="predicted"/>
<feature type="domain" description="PDZ" evidence="2">
    <location>
        <begin position="27"/>
        <end position="110"/>
    </location>
</feature>
<dbReference type="GO" id="GO:0052689">
    <property type="term" value="F:carboxylic ester hydrolase activity"/>
    <property type="evidence" value="ECO:0007669"/>
    <property type="project" value="TreeGrafter"/>
</dbReference>
<protein>
    <submittedName>
        <fullName evidence="3">Alpha/beta fold hydrolase</fullName>
    </submittedName>
</protein>
<dbReference type="Pfam" id="PF13180">
    <property type="entry name" value="PDZ_2"/>
    <property type="match status" value="1"/>
</dbReference>
<dbReference type="InterPro" id="IPR000383">
    <property type="entry name" value="Xaa-Pro-like_dom"/>
</dbReference>
<dbReference type="InterPro" id="IPR029058">
    <property type="entry name" value="AB_hydrolase_fold"/>
</dbReference>
<name>A0A8T9Q5P6_9BACT</name>
<sequence length="443" mass="48984">MKLRGLILLLLSLGSHHLRAQQLPRRVFVGIDLQGITDSIQQRYQLPNKNGILVRGVRPQSSAQAAGLLPNDVILKMGSTEVGANVGEFVGQLRQYKVGDKAPFVVLRNGRKIRKTVTFKAFPKDSSPFYEVQYASVTAGANQLRSIITRPTGAAQAKVPMVLFIQGVGCFSVDNPLNRADVTNRIIDSLSRHGYATMRVDKTGMGDSKGTPCAESDLLSEAAGYKAGLAAIRQLPFVDQQNVFITGFSIGGVMAPLVAQGENLKGVVVFGTVSRTFIEYLLENKRNQSQLQGLPADSINSLLRTYSAALHLLLTDKQTPAQVLAKYPAARRVLTFPQHYTYMQQWQDLNLPAYWQQLNAPVLVLRGASDYISYSIDHQLIADVVNRAHPGNASFVLLPDTDHHFNRAHDMAEAMRMDEQANPEKNFEFMRVILNWLDGKQKA</sequence>
<keyword evidence="4" id="KW-1185">Reference proteome</keyword>
<dbReference type="EMBL" id="CP095046">
    <property type="protein sequence ID" value="UOQ72847.1"/>
    <property type="molecule type" value="Genomic_DNA"/>
</dbReference>
<dbReference type="AlphaFoldDB" id="A0A8T9Q5P6"/>
<evidence type="ECO:0000313" key="3">
    <source>
        <dbReference type="EMBL" id="UOQ72847.1"/>
    </source>
</evidence>
<dbReference type="Gene3D" id="3.40.50.1820">
    <property type="entry name" value="alpha/beta hydrolase"/>
    <property type="match status" value="1"/>
</dbReference>
<dbReference type="CDD" id="cd06779">
    <property type="entry name" value="cpPDZ_Deg_HtrA-like"/>
    <property type="match status" value="1"/>
</dbReference>
<dbReference type="Proteomes" id="UP000831796">
    <property type="component" value="Chromosome"/>
</dbReference>
<dbReference type="RefSeq" id="WP_244676205.1">
    <property type="nucleotide sequence ID" value="NZ_CP095046.1"/>
</dbReference>
<dbReference type="PANTHER" id="PTHR43265">
    <property type="entry name" value="ESTERASE ESTD"/>
    <property type="match status" value="1"/>
</dbReference>
<feature type="signal peptide" evidence="1">
    <location>
        <begin position="1"/>
        <end position="20"/>
    </location>
</feature>
<dbReference type="InterPro" id="IPR053145">
    <property type="entry name" value="AB_hydrolase_Est10"/>
</dbReference>
<dbReference type="SMART" id="SM00228">
    <property type="entry name" value="PDZ"/>
    <property type="match status" value="1"/>
</dbReference>
<dbReference type="SUPFAM" id="SSF50156">
    <property type="entry name" value="PDZ domain-like"/>
    <property type="match status" value="1"/>
</dbReference>
<dbReference type="Gene3D" id="2.30.42.10">
    <property type="match status" value="1"/>
</dbReference>
<keyword evidence="1" id="KW-0732">Signal</keyword>
<dbReference type="InterPro" id="IPR001478">
    <property type="entry name" value="PDZ"/>
</dbReference>
<gene>
    <name evidence="3" type="ORF">MUN79_02320</name>
</gene>
<dbReference type="PANTHER" id="PTHR43265:SF1">
    <property type="entry name" value="ESTERASE ESTD"/>
    <property type="match status" value="1"/>
</dbReference>
<dbReference type="Pfam" id="PF02129">
    <property type="entry name" value="Peptidase_S15"/>
    <property type="match status" value="1"/>
</dbReference>
<organism evidence="3 4">
    <name type="scientific">Hymenobacter cellulosilyticus</name>
    <dbReference type="NCBI Taxonomy" id="2932248"/>
    <lineage>
        <taxon>Bacteria</taxon>
        <taxon>Pseudomonadati</taxon>
        <taxon>Bacteroidota</taxon>
        <taxon>Cytophagia</taxon>
        <taxon>Cytophagales</taxon>
        <taxon>Hymenobacteraceae</taxon>
        <taxon>Hymenobacter</taxon>
    </lineage>
</organism>
<dbReference type="InterPro" id="IPR036034">
    <property type="entry name" value="PDZ_sf"/>
</dbReference>
<reference evidence="3" key="1">
    <citation type="submission" date="2022-04" db="EMBL/GenBank/DDBJ databases">
        <title>Hymenobacter sp. isolated from the air.</title>
        <authorList>
            <person name="Won M."/>
            <person name="Lee C.-M."/>
            <person name="Woen H.-Y."/>
            <person name="Kwon S.-W."/>
        </authorList>
    </citation>
    <scope>NUCLEOTIDE SEQUENCE</scope>
    <source>
        <strain evidence="3">5116S-3</strain>
    </source>
</reference>
<keyword evidence="3" id="KW-0378">Hydrolase</keyword>
<evidence type="ECO:0000313" key="4">
    <source>
        <dbReference type="Proteomes" id="UP000831796"/>
    </source>
</evidence>
<dbReference type="SUPFAM" id="SSF53474">
    <property type="entry name" value="alpha/beta-Hydrolases"/>
    <property type="match status" value="1"/>
</dbReference>
<feature type="chain" id="PRO_5035726179" evidence="1">
    <location>
        <begin position="21"/>
        <end position="443"/>
    </location>
</feature>
<accession>A0A8T9Q5P6</accession>
<dbReference type="KEGG" id="hcu:MUN79_02320"/>
<evidence type="ECO:0000259" key="2">
    <source>
        <dbReference type="SMART" id="SM00228"/>
    </source>
</evidence>